<evidence type="ECO:0000313" key="5">
    <source>
        <dbReference type="EMBL" id="HCO25231.1"/>
    </source>
</evidence>
<keyword evidence="1" id="KW-0732">Signal</keyword>
<feature type="chain" id="PRO_5017624253" description="Planctomycete cytochrome C" evidence="1">
    <location>
        <begin position="22"/>
        <end position="1047"/>
    </location>
</feature>
<dbReference type="InterPro" id="IPR011429">
    <property type="entry name" value="Cyt_c_Planctomycete-type"/>
</dbReference>
<feature type="domain" description="DUF1549" evidence="2">
    <location>
        <begin position="168"/>
        <end position="381"/>
    </location>
</feature>
<protein>
    <recommendedName>
        <fullName evidence="7">Planctomycete cytochrome C</fullName>
    </recommendedName>
</protein>
<feature type="domain" description="Cytochrome C Planctomycete-type" evidence="4">
    <location>
        <begin position="47"/>
        <end position="101"/>
    </location>
</feature>
<gene>
    <name evidence="5" type="ORF">DIT97_20215</name>
</gene>
<evidence type="ECO:0000259" key="3">
    <source>
        <dbReference type="Pfam" id="PF07587"/>
    </source>
</evidence>
<dbReference type="PANTHER" id="PTHR35889">
    <property type="entry name" value="CYCLOINULO-OLIGOSACCHARIDE FRUCTANOTRANSFERASE-RELATED"/>
    <property type="match status" value="1"/>
</dbReference>
<dbReference type="Proteomes" id="UP000263642">
    <property type="component" value="Unassembled WGS sequence"/>
</dbReference>
<dbReference type="Pfam" id="PF07583">
    <property type="entry name" value="PSCyt2"/>
    <property type="match status" value="1"/>
</dbReference>
<sequence length="1047" mass="116656">MATLFKRFSLMLLMSSCVLRAGISAEEVKPEKLTYEEHIRPIFRAHCFDCHGAVEEMQGGLDLRLVRFMTKGGESGEAIIPGKPDESYLIERIESGDMPPGEARVPQDQIETLKRWIAAGAKTARPEPDTIEPGLGITPEERAYWAFQPVKRPAVSEELKSRQGVRSPIDALLLKAMPEGLAFSPDAEKLTQIKRASFDLLGLPPSPEQIRRVMADQSAGWYETYLDELLQSPHYGERWARHWLDVAGYADSEGYTVNDVVRPWAWKYRDYVIRSLNANKPFDQFIQEQLAGDELAGKREGDLTEKQIALLTATGFLRMAADGTGSGSNTPEARNQVIADTMKIVSSSLMGVSVACAQCHDHRYDPIPQSDYFAMRAIFEPAFDWQKWQTPPQRQVSLYTAADRAKAAEIEAEVQKVVATKSEKQAAYMAEALETELKKYEQPLRDQLKAAYQTAADKRTPEQKELLKKNPSVNISPGVLYQYLPKAAEELKEFDKQIADIRSKKPVEEFLRVAVEPANHLPVTKLFYRGDYRQPKQVVEPAGLTVVAPEGERRKFPVNDATLPTSGRRLAFARWLTNGEHPLVARVLVNRIWLHHFGRAIVSTPGEFGKLGSTPTHPELLDWLASEFMQQGWDLKKLHRTIMLSTAYRQAGASDPSKESIDPENNFYWRKPIVRLEAETLRDRMLAVSGVLDPQLFGAPVGIKEDDFGQVVVSGDQLRRSLYIQARRSQPVGMLQTFDAPVMEINCERRSSSTVATQSLMLMNGSFILSQSAKLAERLSREAPELKPDLLASLPELPPTARPVWSYGYGKLDEATASQLTFTALPHWTGSSWQGGPQLPDPALGWVTLNAGGGHPASQYVAIRRWTAPVSGTLSVSGKLQHGSEHGNGVRALVLSSRSGLAGQWAGKNQSVDTIVSSLAVQQGDTIDFITDCKQNDVGFDSFSWGVKLSLKNEQGGMQKWDSAAEFRGPEPEQKSLPAQAAYAFELALCRQPTPDELLLVTRFINNQMVYLQQHPEQLPKDVTPGRQVITNLCQALMSSNEFLYVD</sequence>
<dbReference type="InterPro" id="IPR011444">
    <property type="entry name" value="DUF1549"/>
</dbReference>
<evidence type="ECO:0000259" key="4">
    <source>
        <dbReference type="Pfam" id="PF07635"/>
    </source>
</evidence>
<feature type="signal peptide" evidence="1">
    <location>
        <begin position="1"/>
        <end position="21"/>
    </location>
</feature>
<proteinExistence type="predicted"/>
<evidence type="ECO:0000313" key="6">
    <source>
        <dbReference type="Proteomes" id="UP000263642"/>
    </source>
</evidence>
<dbReference type="SUPFAM" id="SSF46626">
    <property type="entry name" value="Cytochrome c"/>
    <property type="match status" value="1"/>
</dbReference>
<reference evidence="5 6" key="1">
    <citation type="journal article" date="2018" name="Nat. Biotechnol.">
        <title>A standardized bacterial taxonomy based on genome phylogeny substantially revises the tree of life.</title>
        <authorList>
            <person name="Parks D.H."/>
            <person name="Chuvochina M."/>
            <person name="Waite D.W."/>
            <person name="Rinke C."/>
            <person name="Skarshewski A."/>
            <person name="Chaumeil P.A."/>
            <person name="Hugenholtz P."/>
        </authorList>
    </citation>
    <scope>NUCLEOTIDE SEQUENCE [LARGE SCALE GENOMIC DNA]</scope>
    <source>
        <strain evidence="5">UBA9375</strain>
    </source>
</reference>
<dbReference type="GO" id="GO:0020037">
    <property type="term" value="F:heme binding"/>
    <property type="evidence" value="ECO:0007669"/>
    <property type="project" value="InterPro"/>
</dbReference>
<evidence type="ECO:0000259" key="2">
    <source>
        <dbReference type="Pfam" id="PF07583"/>
    </source>
</evidence>
<comment type="caution">
    <text evidence="5">The sequence shown here is derived from an EMBL/GenBank/DDBJ whole genome shotgun (WGS) entry which is preliminary data.</text>
</comment>
<dbReference type="Pfam" id="PF07587">
    <property type="entry name" value="PSD1"/>
    <property type="match status" value="1"/>
</dbReference>
<feature type="domain" description="DUF1553" evidence="3">
    <location>
        <begin position="568"/>
        <end position="783"/>
    </location>
</feature>
<accession>A0A3D3R8P6</accession>
<dbReference type="GO" id="GO:0009055">
    <property type="term" value="F:electron transfer activity"/>
    <property type="evidence" value="ECO:0007669"/>
    <property type="project" value="InterPro"/>
</dbReference>
<evidence type="ECO:0008006" key="7">
    <source>
        <dbReference type="Google" id="ProtNLM"/>
    </source>
</evidence>
<evidence type="ECO:0000256" key="1">
    <source>
        <dbReference type="SAM" id="SignalP"/>
    </source>
</evidence>
<organism evidence="5 6">
    <name type="scientific">Gimesia maris</name>
    <dbReference type="NCBI Taxonomy" id="122"/>
    <lineage>
        <taxon>Bacteria</taxon>
        <taxon>Pseudomonadati</taxon>
        <taxon>Planctomycetota</taxon>
        <taxon>Planctomycetia</taxon>
        <taxon>Planctomycetales</taxon>
        <taxon>Planctomycetaceae</taxon>
        <taxon>Gimesia</taxon>
    </lineage>
</organism>
<dbReference type="EMBL" id="DQAY01000119">
    <property type="protein sequence ID" value="HCO25231.1"/>
    <property type="molecule type" value="Genomic_DNA"/>
</dbReference>
<dbReference type="AlphaFoldDB" id="A0A3D3R8P6"/>
<name>A0A3D3R8P6_9PLAN</name>
<dbReference type="PANTHER" id="PTHR35889:SF3">
    <property type="entry name" value="F-BOX DOMAIN-CONTAINING PROTEIN"/>
    <property type="match status" value="1"/>
</dbReference>
<dbReference type="InterPro" id="IPR036909">
    <property type="entry name" value="Cyt_c-like_dom_sf"/>
</dbReference>
<dbReference type="InterPro" id="IPR022655">
    <property type="entry name" value="DUF1553"/>
</dbReference>
<dbReference type="Pfam" id="PF07635">
    <property type="entry name" value="PSCyt1"/>
    <property type="match status" value="1"/>
</dbReference>